<keyword evidence="4" id="KW-1185">Reference proteome</keyword>
<dbReference type="EMBL" id="FNJB01000005">
    <property type="protein sequence ID" value="SDO92241.1"/>
    <property type="molecule type" value="Genomic_DNA"/>
</dbReference>
<evidence type="ECO:0000313" key="3">
    <source>
        <dbReference type="EMBL" id="SDO92241.1"/>
    </source>
</evidence>
<dbReference type="InterPro" id="IPR024516">
    <property type="entry name" value="Mce_C"/>
</dbReference>
<dbReference type="GO" id="GO:0005576">
    <property type="term" value="C:extracellular region"/>
    <property type="evidence" value="ECO:0007669"/>
    <property type="project" value="TreeGrafter"/>
</dbReference>
<dbReference type="Pfam" id="PF11887">
    <property type="entry name" value="Mce4_CUP1"/>
    <property type="match status" value="1"/>
</dbReference>
<dbReference type="InterPro" id="IPR052336">
    <property type="entry name" value="MlaD_Phospholipid_Transporter"/>
</dbReference>
<dbReference type="RefSeq" id="WP_091375205.1">
    <property type="nucleotide sequence ID" value="NZ_FNDV01000002.1"/>
</dbReference>
<proteinExistence type="predicted"/>
<dbReference type="Pfam" id="PF02470">
    <property type="entry name" value="MlaD"/>
    <property type="match status" value="1"/>
</dbReference>
<dbReference type="STRING" id="504798.SAMN05421871_102405"/>
<evidence type="ECO:0000313" key="4">
    <source>
        <dbReference type="Proteomes" id="UP000199651"/>
    </source>
</evidence>
<evidence type="ECO:0000259" key="2">
    <source>
        <dbReference type="Pfam" id="PF11887"/>
    </source>
</evidence>
<sequence>MRSVTVPLVKLAVFIGVTVTLTAVLGVTIANTRFGPSREYSADFADVTGLNVGDDIRMSGVRIGQVSGIDVVDRRVARVRFEIDADRALPAGGTASIKYRNLIGQRYIALGHGVGGDPNAVLAVGGTIPLDRTRPALNLTALFNGFKPLFQALSPEDVNKLSYEIIQVMQGEGGTITSLLAHTESLTTAIADKDAVIGKVIDNLNLVLGTVNERTDEVSRLITQTQELVTGLAEQREPIGQAIEALGTLTDATTGLLTAARPPLKDSIAGLDALATNLDRNSGLVEQFVSGLPHKLETITRTASYGSWFNFYLCRLSGKVTVAGLNLSVPITPLPATDMPERCGP</sequence>
<dbReference type="NCBIfam" id="TIGR00996">
    <property type="entry name" value="Mtu_fam_mce"/>
    <property type="match status" value="1"/>
</dbReference>
<accession>A0A1H0NI01</accession>
<organism evidence="3 4">
    <name type="scientific">Actinokineospora alba</name>
    <dbReference type="NCBI Taxonomy" id="504798"/>
    <lineage>
        <taxon>Bacteria</taxon>
        <taxon>Bacillati</taxon>
        <taxon>Actinomycetota</taxon>
        <taxon>Actinomycetes</taxon>
        <taxon>Pseudonocardiales</taxon>
        <taxon>Pseudonocardiaceae</taxon>
        <taxon>Actinokineospora</taxon>
    </lineage>
</organism>
<dbReference type="Proteomes" id="UP000199651">
    <property type="component" value="Unassembled WGS sequence"/>
</dbReference>
<dbReference type="PANTHER" id="PTHR33371">
    <property type="entry name" value="INTERMEMBRANE PHOSPHOLIPID TRANSPORT SYSTEM BINDING PROTEIN MLAD-RELATED"/>
    <property type="match status" value="1"/>
</dbReference>
<dbReference type="OrthoDB" id="338143at2"/>
<name>A0A1H0NI01_9PSEU</name>
<dbReference type="PANTHER" id="PTHR33371:SF17">
    <property type="entry name" value="MCE-FAMILY PROTEIN MCE1B"/>
    <property type="match status" value="1"/>
</dbReference>
<protein>
    <submittedName>
        <fullName evidence="3">Phospholipid/cholesterol/gamma-HCH transport system substrate-binding protein</fullName>
    </submittedName>
</protein>
<feature type="domain" description="Mammalian cell entry C-terminal" evidence="2">
    <location>
        <begin position="121"/>
        <end position="317"/>
    </location>
</feature>
<evidence type="ECO:0000259" key="1">
    <source>
        <dbReference type="Pfam" id="PF02470"/>
    </source>
</evidence>
<gene>
    <name evidence="3" type="ORF">SAMN05192558_105355</name>
</gene>
<dbReference type="InterPro" id="IPR005693">
    <property type="entry name" value="Mce"/>
</dbReference>
<dbReference type="InterPro" id="IPR003399">
    <property type="entry name" value="Mce/MlaD"/>
</dbReference>
<reference evidence="4" key="1">
    <citation type="submission" date="2016-10" db="EMBL/GenBank/DDBJ databases">
        <authorList>
            <person name="Varghese N."/>
            <person name="Submissions S."/>
        </authorList>
    </citation>
    <scope>NUCLEOTIDE SEQUENCE [LARGE SCALE GENOMIC DNA]</scope>
    <source>
        <strain evidence="4">IBRC-M 10655</strain>
    </source>
</reference>
<dbReference type="GO" id="GO:0051701">
    <property type="term" value="P:biological process involved in interaction with host"/>
    <property type="evidence" value="ECO:0007669"/>
    <property type="project" value="TreeGrafter"/>
</dbReference>
<dbReference type="AlphaFoldDB" id="A0A1H0NI01"/>
<feature type="domain" description="Mce/MlaD" evidence="1">
    <location>
        <begin position="37"/>
        <end position="110"/>
    </location>
</feature>